<evidence type="ECO:0000256" key="9">
    <source>
        <dbReference type="ARBA" id="ARBA00022833"/>
    </source>
</evidence>
<evidence type="ECO:0000256" key="4">
    <source>
        <dbReference type="ARBA" id="ARBA00012483"/>
    </source>
</evidence>
<reference evidence="13" key="1">
    <citation type="submission" date="2023-07" db="EMBL/GenBank/DDBJ databases">
        <title>A chromosome-level genome assembly of Lolium multiflorum.</title>
        <authorList>
            <person name="Chen Y."/>
            <person name="Copetti D."/>
            <person name="Kolliker R."/>
            <person name="Studer B."/>
        </authorList>
    </citation>
    <scope>NUCLEOTIDE SEQUENCE</scope>
    <source>
        <strain evidence="13">02402/16</strain>
        <tissue evidence="13">Leaf</tissue>
    </source>
</reference>
<accession>A0AAD8WI30</accession>
<dbReference type="Gene3D" id="3.30.40.10">
    <property type="entry name" value="Zinc/RING finger domain, C3HC4 (zinc finger)"/>
    <property type="match status" value="1"/>
</dbReference>
<keyword evidence="5" id="KW-0808">Transferase</keyword>
<dbReference type="CDD" id="cd16571">
    <property type="entry name" value="RING-HC_SIAHs"/>
    <property type="match status" value="1"/>
</dbReference>
<dbReference type="Pfam" id="PF21362">
    <property type="entry name" value="Sina_RING"/>
    <property type="match status" value="1"/>
</dbReference>
<feature type="region of interest" description="Disordered" evidence="11">
    <location>
        <begin position="1"/>
        <end position="30"/>
    </location>
</feature>
<evidence type="ECO:0000256" key="7">
    <source>
        <dbReference type="ARBA" id="ARBA00022771"/>
    </source>
</evidence>
<organism evidence="13 14">
    <name type="scientific">Lolium multiflorum</name>
    <name type="common">Italian ryegrass</name>
    <name type="synonym">Lolium perenne subsp. multiflorum</name>
    <dbReference type="NCBI Taxonomy" id="4521"/>
    <lineage>
        <taxon>Eukaryota</taxon>
        <taxon>Viridiplantae</taxon>
        <taxon>Streptophyta</taxon>
        <taxon>Embryophyta</taxon>
        <taxon>Tracheophyta</taxon>
        <taxon>Spermatophyta</taxon>
        <taxon>Magnoliopsida</taxon>
        <taxon>Liliopsida</taxon>
        <taxon>Poales</taxon>
        <taxon>Poaceae</taxon>
        <taxon>BOP clade</taxon>
        <taxon>Pooideae</taxon>
        <taxon>Poodae</taxon>
        <taxon>Poeae</taxon>
        <taxon>Poeae Chloroplast Group 2 (Poeae type)</taxon>
        <taxon>Loliodinae</taxon>
        <taxon>Loliinae</taxon>
        <taxon>Lolium</taxon>
    </lineage>
</organism>
<dbReference type="EC" id="2.3.2.27" evidence="4"/>
<evidence type="ECO:0000256" key="3">
    <source>
        <dbReference type="ARBA" id="ARBA00009119"/>
    </source>
</evidence>
<dbReference type="PANTHER" id="PTHR10315:SF165">
    <property type="entry name" value="RING-TYPE E3 UBIQUITIN TRANSFERASE"/>
    <property type="match status" value="1"/>
</dbReference>
<evidence type="ECO:0000256" key="6">
    <source>
        <dbReference type="ARBA" id="ARBA00022723"/>
    </source>
</evidence>
<dbReference type="InterPro" id="IPR052088">
    <property type="entry name" value="E3_ubiquitin-ligase_SINA"/>
</dbReference>
<dbReference type="EMBL" id="JAUUTY010000003">
    <property type="protein sequence ID" value="KAK1660983.1"/>
    <property type="molecule type" value="Genomic_DNA"/>
</dbReference>
<dbReference type="InterPro" id="IPR049548">
    <property type="entry name" value="Sina-like_RING"/>
</dbReference>
<keyword evidence="14" id="KW-1185">Reference proteome</keyword>
<feature type="compositionally biased region" description="Basic and acidic residues" evidence="11">
    <location>
        <begin position="19"/>
        <end position="30"/>
    </location>
</feature>
<evidence type="ECO:0000256" key="11">
    <source>
        <dbReference type="SAM" id="MobiDB-lite"/>
    </source>
</evidence>
<dbReference type="SUPFAM" id="SSF49599">
    <property type="entry name" value="TRAF domain-like"/>
    <property type="match status" value="1"/>
</dbReference>
<dbReference type="AlphaFoldDB" id="A0AAD8WI30"/>
<name>A0AAD8WI30_LOLMU</name>
<keyword evidence="9" id="KW-0862">Zinc</keyword>
<proteinExistence type="inferred from homology"/>
<evidence type="ECO:0000313" key="14">
    <source>
        <dbReference type="Proteomes" id="UP001231189"/>
    </source>
</evidence>
<keyword evidence="7 10" id="KW-0863">Zinc-finger</keyword>
<comment type="catalytic activity">
    <reaction evidence="1">
        <text>S-ubiquitinyl-[E2 ubiquitin-conjugating enzyme]-L-cysteine + [acceptor protein]-L-lysine = [E2 ubiquitin-conjugating enzyme]-L-cysteine + N(6)-ubiquitinyl-[acceptor protein]-L-lysine.</text>
        <dbReference type="EC" id="2.3.2.27"/>
    </reaction>
</comment>
<sequence length="294" mass="32338">MGVKERGTGGGKKRKRKGDHPLPKQHEQMKKLAGTNGSIDLELLDCTICMNPLRPPIFQCAVGHVICASCHDSLPNKDNCHTCKTTGGYNRCVALEKILESFCVPCSNAEYGCAAKMRYHEVEKHGKSCLHAPCSCPETGCGFTGSTVKLLAHLTGDHKWRSKEIKYNVKFTLQVQEGIRVLHSRDGVPLFLVKFTLSPPLGNVAFFLCVDPHATAKRKFKCHLGSSCLATGRQQSLDFQVRSTTLSDGLPPMEDGDCSLFPSSTSSISVSIMEIEQKHFRQSLLPYVPYVAAR</sequence>
<evidence type="ECO:0000259" key="12">
    <source>
        <dbReference type="PROSITE" id="PS51081"/>
    </source>
</evidence>
<dbReference type="InterPro" id="IPR013083">
    <property type="entry name" value="Znf_RING/FYVE/PHD"/>
</dbReference>
<comment type="pathway">
    <text evidence="2">Protein modification; protein ubiquitination.</text>
</comment>
<protein>
    <recommendedName>
        <fullName evidence="4">RING-type E3 ubiquitin transferase</fullName>
        <ecNumber evidence="4">2.3.2.27</ecNumber>
    </recommendedName>
</protein>
<evidence type="ECO:0000256" key="2">
    <source>
        <dbReference type="ARBA" id="ARBA00004906"/>
    </source>
</evidence>
<comment type="caution">
    <text evidence="13">The sequence shown here is derived from an EMBL/GenBank/DDBJ whole genome shotgun (WGS) entry which is preliminary data.</text>
</comment>
<evidence type="ECO:0000256" key="5">
    <source>
        <dbReference type="ARBA" id="ARBA00022679"/>
    </source>
</evidence>
<dbReference type="GO" id="GO:0061630">
    <property type="term" value="F:ubiquitin protein ligase activity"/>
    <property type="evidence" value="ECO:0007669"/>
    <property type="project" value="UniProtKB-EC"/>
</dbReference>
<dbReference type="PANTHER" id="PTHR10315">
    <property type="entry name" value="E3 UBIQUITIN PROTEIN LIGASE SIAH"/>
    <property type="match status" value="1"/>
</dbReference>
<evidence type="ECO:0000313" key="13">
    <source>
        <dbReference type="EMBL" id="KAK1660983.1"/>
    </source>
</evidence>
<dbReference type="Pfam" id="PF21361">
    <property type="entry name" value="Sina_ZnF"/>
    <property type="match status" value="1"/>
</dbReference>
<dbReference type="PROSITE" id="PS51081">
    <property type="entry name" value="ZF_SIAH"/>
    <property type="match status" value="1"/>
</dbReference>
<evidence type="ECO:0000256" key="8">
    <source>
        <dbReference type="ARBA" id="ARBA00022786"/>
    </source>
</evidence>
<keyword evidence="6" id="KW-0479">Metal-binding</keyword>
<feature type="domain" description="SIAH-type" evidence="12">
    <location>
        <begin position="101"/>
        <end position="159"/>
    </location>
</feature>
<evidence type="ECO:0000256" key="10">
    <source>
        <dbReference type="PROSITE-ProRule" id="PRU00455"/>
    </source>
</evidence>
<evidence type="ECO:0000256" key="1">
    <source>
        <dbReference type="ARBA" id="ARBA00000900"/>
    </source>
</evidence>
<gene>
    <name evidence="13" type="ORF">QYE76_049142</name>
</gene>
<dbReference type="Proteomes" id="UP001231189">
    <property type="component" value="Unassembled WGS sequence"/>
</dbReference>
<dbReference type="GO" id="GO:0005737">
    <property type="term" value="C:cytoplasm"/>
    <property type="evidence" value="ECO:0007669"/>
    <property type="project" value="TreeGrafter"/>
</dbReference>
<comment type="similarity">
    <text evidence="3">Belongs to the SINA (Seven in absentia) family.</text>
</comment>
<keyword evidence="8" id="KW-0833">Ubl conjugation pathway</keyword>
<dbReference type="GO" id="GO:0008270">
    <property type="term" value="F:zinc ion binding"/>
    <property type="evidence" value="ECO:0007669"/>
    <property type="project" value="UniProtKB-KW"/>
</dbReference>
<dbReference type="InterPro" id="IPR013010">
    <property type="entry name" value="Znf_SIAH"/>
</dbReference>